<organism evidence="1 2">
    <name type="scientific">Peptoniphilus indolicus</name>
    <dbReference type="NCBI Taxonomy" id="33030"/>
    <lineage>
        <taxon>Bacteria</taxon>
        <taxon>Bacillati</taxon>
        <taxon>Bacillota</taxon>
        <taxon>Tissierellia</taxon>
        <taxon>Tissierellales</taxon>
        <taxon>Peptoniphilaceae</taxon>
        <taxon>Peptoniphilus</taxon>
    </lineage>
</organism>
<dbReference type="RefSeq" id="WP_004822442.1">
    <property type="nucleotide sequence ID" value="NZ_UGTH01000001.1"/>
</dbReference>
<dbReference type="Proteomes" id="UP000254777">
    <property type="component" value="Unassembled WGS sequence"/>
</dbReference>
<dbReference type="AlphaFoldDB" id="A0A379D917"/>
<dbReference type="EMBL" id="UGTH01000001">
    <property type="protein sequence ID" value="SUB74359.1"/>
    <property type="molecule type" value="Genomic_DNA"/>
</dbReference>
<accession>A0A379D917</accession>
<reference evidence="1 2" key="1">
    <citation type="submission" date="2018-06" db="EMBL/GenBank/DDBJ databases">
        <authorList>
            <consortium name="Pathogen Informatics"/>
            <person name="Doyle S."/>
        </authorList>
    </citation>
    <scope>NUCLEOTIDE SEQUENCE [LARGE SCALE GENOMIC DNA]</scope>
    <source>
        <strain evidence="1 2">NCTC11088</strain>
    </source>
</reference>
<protein>
    <submittedName>
        <fullName evidence="1">Uncharacterized protein</fullName>
    </submittedName>
</protein>
<evidence type="ECO:0000313" key="1">
    <source>
        <dbReference type="EMBL" id="SUB74359.1"/>
    </source>
</evidence>
<proteinExistence type="predicted"/>
<gene>
    <name evidence="1" type="ORF">NCTC11088_00090</name>
</gene>
<name>A0A379D917_9FIRM</name>
<evidence type="ECO:0000313" key="2">
    <source>
        <dbReference type="Proteomes" id="UP000254777"/>
    </source>
</evidence>
<sequence length="110" mass="13272">MNKNESLAILKEAEEFFRNIYKDETKRKELSKKIDDFLGENSLTYNDDFRSRFELVGNYPIDKELKYNEINYNNLKDYEINSLNNTYKGKEDLELKNNFYTNSEQLWMVA</sequence>